<organism evidence="4 5">
    <name type="scientific">Flemingia macrophylla</name>
    <dbReference type="NCBI Taxonomy" id="520843"/>
    <lineage>
        <taxon>Eukaryota</taxon>
        <taxon>Viridiplantae</taxon>
        <taxon>Streptophyta</taxon>
        <taxon>Embryophyta</taxon>
        <taxon>Tracheophyta</taxon>
        <taxon>Spermatophyta</taxon>
        <taxon>Magnoliopsida</taxon>
        <taxon>eudicotyledons</taxon>
        <taxon>Gunneridae</taxon>
        <taxon>Pentapetalae</taxon>
        <taxon>rosids</taxon>
        <taxon>fabids</taxon>
        <taxon>Fabales</taxon>
        <taxon>Fabaceae</taxon>
        <taxon>Papilionoideae</taxon>
        <taxon>50 kb inversion clade</taxon>
        <taxon>NPAAA clade</taxon>
        <taxon>indigoferoid/millettioid clade</taxon>
        <taxon>Phaseoleae</taxon>
        <taxon>Flemingia</taxon>
    </lineage>
</organism>
<evidence type="ECO:0000256" key="2">
    <source>
        <dbReference type="ARBA" id="ARBA00023266"/>
    </source>
</evidence>
<proteinExistence type="inferred from homology"/>
<dbReference type="Pfam" id="PF05694">
    <property type="entry name" value="SBP56"/>
    <property type="match status" value="1"/>
</dbReference>
<dbReference type="PANTHER" id="PTHR23300">
    <property type="entry name" value="METHANETHIOL OXIDASE"/>
    <property type="match status" value="1"/>
</dbReference>
<dbReference type="PANTHER" id="PTHR23300:SF0">
    <property type="entry name" value="METHANETHIOL OXIDASE"/>
    <property type="match status" value="1"/>
</dbReference>
<evidence type="ECO:0000256" key="1">
    <source>
        <dbReference type="ARBA" id="ARBA00005606"/>
    </source>
</evidence>
<keyword evidence="2" id="KW-0711">Selenium</keyword>
<comment type="similarity">
    <text evidence="1">Belongs to the selenium-binding protein family.</text>
</comment>
<comment type="caution">
    <text evidence="4">The sequence shown here is derived from an EMBL/GenBank/DDBJ whole genome shotgun (WGS) entry which is preliminary data.</text>
</comment>
<feature type="region of interest" description="Disordered" evidence="3">
    <location>
        <begin position="1"/>
        <end position="20"/>
    </location>
</feature>
<sequence length="175" mass="19387">MERCEKGDKVMNQSNMHDCPKSGPGYASPVAAMSGPRETVLYVTAIYSGTGRDKPDFLATVDVDPISPTYSKIIHRLPMPYLGDELHHFGWNSCSSCYGDPSAVRRYLILPSLVEVAQPLSKLCLEFPDIYIGCYRKTKYGSLTVSVKGKDQARLESAIKALHNKFQPGAFHEVN</sequence>
<gene>
    <name evidence="4" type="ORF">Fmac_004793</name>
</gene>
<reference evidence="4 5" key="1">
    <citation type="submission" date="2024-08" db="EMBL/GenBank/DDBJ databases">
        <title>Insights into the chromosomal genome structure of Flemingia macrophylla.</title>
        <authorList>
            <person name="Ding Y."/>
            <person name="Zhao Y."/>
            <person name="Bi W."/>
            <person name="Wu M."/>
            <person name="Zhao G."/>
            <person name="Gong Y."/>
            <person name="Li W."/>
            <person name="Zhang P."/>
        </authorList>
    </citation>
    <scope>NUCLEOTIDE SEQUENCE [LARGE SCALE GENOMIC DNA]</scope>
    <source>
        <strain evidence="4">DYQJB</strain>
        <tissue evidence="4">Leaf</tissue>
    </source>
</reference>
<accession>A0ABD1N670</accession>
<dbReference type="Proteomes" id="UP001603857">
    <property type="component" value="Unassembled WGS sequence"/>
</dbReference>
<keyword evidence="5" id="KW-1185">Reference proteome</keyword>
<evidence type="ECO:0000313" key="4">
    <source>
        <dbReference type="EMBL" id="KAL2343508.1"/>
    </source>
</evidence>
<dbReference type="EMBL" id="JBGMDY010000002">
    <property type="protein sequence ID" value="KAL2343508.1"/>
    <property type="molecule type" value="Genomic_DNA"/>
</dbReference>
<dbReference type="InterPro" id="IPR008826">
    <property type="entry name" value="Se-bd"/>
</dbReference>
<evidence type="ECO:0000256" key="3">
    <source>
        <dbReference type="SAM" id="MobiDB-lite"/>
    </source>
</evidence>
<dbReference type="AlphaFoldDB" id="A0ABD1N670"/>
<evidence type="ECO:0000313" key="5">
    <source>
        <dbReference type="Proteomes" id="UP001603857"/>
    </source>
</evidence>
<name>A0ABD1N670_9FABA</name>
<protein>
    <recommendedName>
        <fullName evidence="6">Selenium-binding protein</fullName>
    </recommendedName>
</protein>
<evidence type="ECO:0008006" key="6">
    <source>
        <dbReference type="Google" id="ProtNLM"/>
    </source>
</evidence>